<gene>
    <name evidence="1" type="ORF">JHC10_05290</name>
    <name evidence="2" type="ORF">JHC11_13040</name>
</gene>
<dbReference type="RefSeq" id="WP_199494075.1">
    <property type="nucleotide sequence ID" value="NZ_JAEMOP010000009.1"/>
</dbReference>
<proteinExistence type="predicted"/>
<reference evidence="2 4" key="1">
    <citation type="submission" date="2020-09" db="EMBL/GenBank/DDBJ databases">
        <title>Draft Genomes of Bacterial Isolates from North Pond Shallow Sediments.</title>
        <authorList>
            <person name="Kiel Reese B."/>
            <person name="Mullis M."/>
            <person name="Weisend R.E."/>
        </authorList>
    </citation>
    <scope>NUCLEOTIDE SEQUENCE</scope>
    <source>
        <strain evidence="2">KJE-2</strain>
        <strain evidence="1 4">KJE-3</strain>
    </source>
</reference>
<organism evidence="2 3">
    <name type="scientific">Idiomarina abyssalis</name>
    <dbReference type="NCBI Taxonomy" id="86102"/>
    <lineage>
        <taxon>Bacteria</taxon>
        <taxon>Pseudomonadati</taxon>
        <taxon>Pseudomonadota</taxon>
        <taxon>Gammaproteobacteria</taxon>
        <taxon>Alteromonadales</taxon>
        <taxon>Idiomarinaceae</taxon>
        <taxon>Idiomarina</taxon>
    </lineage>
</organism>
<evidence type="ECO:0000313" key="1">
    <source>
        <dbReference type="EMBL" id="MBJ7266358.1"/>
    </source>
</evidence>
<protein>
    <submittedName>
        <fullName evidence="2">Uncharacterized protein</fullName>
    </submittedName>
</protein>
<dbReference type="Proteomes" id="UP000621390">
    <property type="component" value="Unassembled WGS sequence"/>
</dbReference>
<comment type="caution">
    <text evidence="2">The sequence shown here is derived from an EMBL/GenBank/DDBJ whole genome shotgun (WGS) entry which is preliminary data.</text>
</comment>
<dbReference type="AlphaFoldDB" id="A0A8I1GB11"/>
<sequence length="131" mass="14645">MNEKKANSDSTNEPGAEMSWYHEAALKEGRESYELGQRLQKSGLLELARGGVEVSQYSENAWSDDPPTEQGFYWHWSGSLDDAPVVLSVLYSGTNKQCFVSAGQYGLKNAIYCNKYGGWWAECKPPELPEV</sequence>
<name>A0A8I1GB11_9GAMM</name>
<evidence type="ECO:0000313" key="3">
    <source>
        <dbReference type="Proteomes" id="UP000621390"/>
    </source>
</evidence>
<evidence type="ECO:0000313" key="2">
    <source>
        <dbReference type="EMBL" id="MBJ7316915.1"/>
    </source>
</evidence>
<evidence type="ECO:0000313" key="4">
    <source>
        <dbReference type="Proteomes" id="UP000655994"/>
    </source>
</evidence>
<accession>A0A8I1GB11</accession>
<keyword evidence="4" id="KW-1185">Reference proteome</keyword>
<dbReference type="Proteomes" id="UP000655994">
    <property type="component" value="Unassembled WGS sequence"/>
</dbReference>
<dbReference type="EMBL" id="JAEMOP010000009">
    <property type="protein sequence ID" value="MBJ7316915.1"/>
    <property type="molecule type" value="Genomic_DNA"/>
</dbReference>
<dbReference type="EMBL" id="JAEMOS010000014">
    <property type="protein sequence ID" value="MBJ7266358.1"/>
    <property type="molecule type" value="Genomic_DNA"/>
</dbReference>